<dbReference type="AlphaFoldDB" id="A0ABD3UFN6"/>
<feature type="disulfide bond" evidence="6">
    <location>
        <begin position="64"/>
        <end position="73"/>
    </location>
</feature>
<dbReference type="PANTHER" id="PTHR12916:SF4">
    <property type="entry name" value="UNINFLATABLE, ISOFORM C"/>
    <property type="match status" value="1"/>
</dbReference>
<dbReference type="PROSITE" id="PS01187">
    <property type="entry name" value="EGF_CA"/>
    <property type="match status" value="1"/>
</dbReference>
<dbReference type="FunFam" id="2.10.25.10:FF:000327">
    <property type="entry name" value="neurogenic locus notch homolog protein 4"/>
    <property type="match status" value="1"/>
</dbReference>
<evidence type="ECO:0000256" key="3">
    <source>
        <dbReference type="ARBA" id="ARBA00022737"/>
    </source>
</evidence>
<feature type="non-terminal residue" evidence="8">
    <location>
        <position position="1"/>
    </location>
</feature>
<dbReference type="FunFam" id="2.10.25.10:FF:000142">
    <property type="entry name" value="Crumbs cell polarity complex component 2"/>
    <property type="match status" value="1"/>
</dbReference>
<dbReference type="CDD" id="cd00054">
    <property type="entry name" value="EGF_CA"/>
    <property type="match status" value="2"/>
</dbReference>
<proteinExistence type="predicted"/>
<protein>
    <recommendedName>
        <fullName evidence="7">EGF-like domain-containing protein</fullName>
    </recommendedName>
</protein>
<dbReference type="InterPro" id="IPR000742">
    <property type="entry name" value="EGF"/>
</dbReference>
<keyword evidence="3" id="KW-0677">Repeat</keyword>
<dbReference type="InterPro" id="IPR000152">
    <property type="entry name" value="EGF-type_Asp/Asn_hydroxyl_site"/>
</dbReference>
<comment type="caution">
    <text evidence="8">The sequence shown here is derived from an EMBL/GenBank/DDBJ whole genome shotgun (WGS) entry which is preliminary data.</text>
</comment>
<evidence type="ECO:0000256" key="5">
    <source>
        <dbReference type="ARBA" id="ARBA00023180"/>
    </source>
</evidence>
<dbReference type="PANTHER" id="PTHR12916">
    <property type="entry name" value="CYTOCHROME C OXIDASE POLYPEPTIDE VIC-2"/>
    <property type="match status" value="1"/>
</dbReference>
<dbReference type="SUPFAM" id="SSF57196">
    <property type="entry name" value="EGF/Laminin"/>
    <property type="match status" value="2"/>
</dbReference>
<feature type="disulfide bond" evidence="6">
    <location>
        <begin position="26"/>
        <end position="35"/>
    </location>
</feature>
<evidence type="ECO:0000259" key="7">
    <source>
        <dbReference type="PROSITE" id="PS50026"/>
    </source>
</evidence>
<keyword evidence="1 6" id="KW-0245">EGF-like domain</keyword>
<dbReference type="Proteomes" id="UP001634394">
    <property type="component" value="Unassembled WGS sequence"/>
</dbReference>
<keyword evidence="4 6" id="KW-1015">Disulfide bond</keyword>
<reference evidence="8 9" key="1">
    <citation type="submission" date="2024-11" db="EMBL/GenBank/DDBJ databases">
        <title>Chromosome-level genome assembly of the freshwater bivalve Anodonta woodiana.</title>
        <authorList>
            <person name="Chen X."/>
        </authorList>
    </citation>
    <scope>NUCLEOTIDE SEQUENCE [LARGE SCALE GENOMIC DNA]</scope>
    <source>
        <strain evidence="8">MN2024</strain>
        <tissue evidence="8">Gills</tissue>
    </source>
</reference>
<dbReference type="SMART" id="SM00179">
    <property type="entry name" value="EGF_CA"/>
    <property type="match status" value="2"/>
</dbReference>
<feature type="non-terminal residue" evidence="8">
    <location>
        <position position="75"/>
    </location>
</feature>
<dbReference type="PROSITE" id="PS00022">
    <property type="entry name" value="EGF_1"/>
    <property type="match status" value="2"/>
</dbReference>
<keyword evidence="5" id="KW-0325">Glycoprotein</keyword>
<feature type="domain" description="EGF-like" evidence="7">
    <location>
        <begin position="1"/>
        <end position="36"/>
    </location>
</feature>
<dbReference type="PROSITE" id="PS00010">
    <property type="entry name" value="ASX_HYDROXYL"/>
    <property type="match status" value="2"/>
</dbReference>
<gene>
    <name evidence="8" type="ORF">ACJMK2_019207</name>
</gene>
<sequence length="75" mass="7991">VNECTNNPCQNGGTCQNKPGSFQCICPPEFTGQLCSLDVNECLGSPCSNNGTCINGFGNYFCLCPTAWTGKQCKE</sequence>
<dbReference type="SMART" id="SM00181">
    <property type="entry name" value="EGF"/>
    <property type="match status" value="2"/>
</dbReference>
<dbReference type="PROSITE" id="PS50026">
    <property type="entry name" value="EGF_3"/>
    <property type="match status" value="2"/>
</dbReference>
<evidence type="ECO:0000256" key="4">
    <source>
        <dbReference type="ARBA" id="ARBA00023157"/>
    </source>
</evidence>
<organism evidence="8 9">
    <name type="scientific">Sinanodonta woodiana</name>
    <name type="common">Chinese pond mussel</name>
    <name type="synonym">Anodonta woodiana</name>
    <dbReference type="NCBI Taxonomy" id="1069815"/>
    <lineage>
        <taxon>Eukaryota</taxon>
        <taxon>Metazoa</taxon>
        <taxon>Spiralia</taxon>
        <taxon>Lophotrochozoa</taxon>
        <taxon>Mollusca</taxon>
        <taxon>Bivalvia</taxon>
        <taxon>Autobranchia</taxon>
        <taxon>Heteroconchia</taxon>
        <taxon>Palaeoheterodonta</taxon>
        <taxon>Unionida</taxon>
        <taxon>Unionoidea</taxon>
        <taxon>Unionidae</taxon>
        <taxon>Unioninae</taxon>
        <taxon>Sinanodonta</taxon>
    </lineage>
</organism>
<dbReference type="Gene3D" id="2.10.25.10">
    <property type="entry name" value="Laminin"/>
    <property type="match status" value="2"/>
</dbReference>
<evidence type="ECO:0000256" key="1">
    <source>
        <dbReference type="ARBA" id="ARBA00022536"/>
    </source>
</evidence>
<dbReference type="InterPro" id="IPR001881">
    <property type="entry name" value="EGF-like_Ca-bd_dom"/>
</dbReference>
<evidence type="ECO:0000313" key="9">
    <source>
        <dbReference type="Proteomes" id="UP001634394"/>
    </source>
</evidence>
<keyword evidence="9" id="KW-1185">Reference proteome</keyword>
<feature type="domain" description="EGF-like" evidence="7">
    <location>
        <begin position="38"/>
        <end position="74"/>
    </location>
</feature>
<keyword evidence="2" id="KW-0732">Signal</keyword>
<comment type="caution">
    <text evidence="6">Lacks conserved residue(s) required for the propagation of feature annotation.</text>
</comment>
<evidence type="ECO:0000256" key="6">
    <source>
        <dbReference type="PROSITE-ProRule" id="PRU00076"/>
    </source>
</evidence>
<dbReference type="EMBL" id="JBJQND010000016">
    <property type="protein sequence ID" value="KAL3848339.1"/>
    <property type="molecule type" value="Genomic_DNA"/>
</dbReference>
<dbReference type="InterPro" id="IPR018097">
    <property type="entry name" value="EGF_Ca-bd_CS"/>
</dbReference>
<dbReference type="Pfam" id="PF00008">
    <property type="entry name" value="EGF"/>
    <property type="match status" value="2"/>
</dbReference>
<dbReference type="PRINTS" id="PR00010">
    <property type="entry name" value="EGFBLOOD"/>
</dbReference>
<accession>A0ABD3UFN6</accession>
<name>A0ABD3UFN6_SINWO</name>
<evidence type="ECO:0000256" key="2">
    <source>
        <dbReference type="ARBA" id="ARBA00022729"/>
    </source>
</evidence>
<evidence type="ECO:0000313" key="8">
    <source>
        <dbReference type="EMBL" id="KAL3848339.1"/>
    </source>
</evidence>